<protein>
    <submittedName>
        <fullName evidence="2">Purine-binding chemotaxis protein CheW</fullName>
    </submittedName>
</protein>
<dbReference type="InterPro" id="IPR002545">
    <property type="entry name" value="CheW-lke_dom"/>
</dbReference>
<reference evidence="2 3" key="1">
    <citation type="submission" date="2017-02" db="EMBL/GenBank/DDBJ databases">
        <authorList>
            <person name="Peterson S.W."/>
        </authorList>
    </citation>
    <scope>NUCLEOTIDE SEQUENCE [LARGE SCALE GENOMIC DNA]</scope>
    <source>
        <strain evidence="2 3">USBA 369</strain>
    </source>
</reference>
<dbReference type="Proteomes" id="UP000190135">
    <property type="component" value="Unassembled WGS sequence"/>
</dbReference>
<dbReference type="OrthoDB" id="3291462at2"/>
<dbReference type="Gene3D" id="2.30.30.40">
    <property type="entry name" value="SH3 Domains"/>
    <property type="match status" value="1"/>
</dbReference>
<organism evidence="2 3">
    <name type="scientific">Consotaella salsifontis</name>
    <dbReference type="NCBI Taxonomy" id="1365950"/>
    <lineage>
        <taxon>Bacteria</taxon>
        <taxon>Pseudomonadati</taxon>
        <taxon>Pseudomonadota</taxon>
        <taxon>Alphaproteobacteria</taxon>
        <taxon>Hyphomicrobiales</taxon>
        <taxon>Aurantimonadaceae</taxon>
        <taxon>Consotaella</taxon>
    </lineage>
</organism>
<dbReference type="InterPro" id="IPR039315">
    <property type="entry name" value="CheW"/>
</dbReference>
<name>A0A1T4QUU0_9HYPH</name>
<dbReference type="InterPro" id="IPR036061">
    <property type="entry name" value="CheW-like_dom_sf"/>
</dbReference>
<dbReference type="GO" id="GO:0005829">
    <property type="term" value="C:cytosol"/>
    <property type="evidence" value="ECO:0007669"/>
    <property type="project" value="TreeGrafter"/>
</dbReference>
<dbReference type="Pfam" id="PF01584">
    <property type="entry name" value="CheW"/>
    <property type="match status" value="1"/>
</dbReference>
<accession>A0A1T4QUU0</accession>
<dbReference type="PANTHER" id="PTHR22617">
    <property type="entry name" value="CHEMOTAXIS SENSOR HISTIDINE KINASE-RELATED"/>
    <property type="match status" value="1"/>
</dbReference>
<dbReference type="RefSeq" id="WP_078708160.1">
    <property type="nucleotide sequence ID" value="NZ_FUXL01000005.1"/>
</dbReference>
<dbReference type="PROSITE" id="PS50851">
    <property type="entry name" value="CHEW"/>
    <property type="match status" value="1"/>
</dbReference>
<evidence type="ECO:0000313" key="3">
    <source>
        <dbReference type="Proteomes" id="UP000190135"/>
    </source>
</evidence>
<dbReference type="PANTHER" id="PTHR22617:SF23">
    <property type="entry name" value="CHEMOTAXIS PROTEIN CHEW"/>
    <property type="match status" value="1"/>
</dbReference>
<keyword evidence="3" id="KW-1185">Reference proteome</keyword>
<dbReference type="Gene3D" id="2.40.50.180">
    <property type="entry name" value="CheA-289, Domain 4"/>
    <property type="match status" value="1"/>
</dbReference>
<dbReference type="GO" id="GO:0007165">
    <property type="term" value="P:signal transduction"/>
    <property type="evidence" value="ECO:0007669"/>
    <property type="project" value="InterPro"/>
</dbReference>
<gene>
    <name evidence="2" type="ORF">SAMN05428963_105277</name>
</gene>
<dbReference type="EMBL" id="FUXL01000005">
    <property type="protein sequence ID" value="SKA07532.1"/>
    <property type="molecule type" value="Genomic_DNA"/>
</dbReference>
<feature type="domain" description="CheW-like" evidence="1">
    <location>
        <begin position="4"/>
        <end position="148"/>
    </location>
</feature>
<evidence type="ECO:0000259" key="1">
    <source>
        <dbReference type="PROSITE" id="PS50851"/>
    </source>
</evidence>
<dbReference type="SUPFAM" id="SSF50341">
    <property type="entry name" value="CheW-like"/>
    <property type="match status" value="1"/>
</dbReference>
<dbReference type="AlphaFoldDB" id="A0A1T4QUU0"/>
<proteinExistence type="predicted"/>
<dbReference type="STRING" id="1365950.SAMN05428963_105277"/>
<evidence type="ECO:0000313" key="2">
    <source>
        <dbReference type="EMBL" id="SKA07532.1"/>
    </source>
</evidence>
<dbReference type="SMART" id="SM00260">
    <property type="entry name" value="CheW"/>
    <property type="match status" value="1"/>
</dbReference>
<sequence length="161" mass="17350">MSDHMQYVTFGVADEIFAAPVERVREILDLRPISSLPRSPEAVLGIIDLRGQTVAVLDLRKTLRMPAVEDTHHTRIVVLSIPREKGEGLLALKTDRVFEVAPLDDDKLEPPPDVGPSWSQTVIAGVGRRHGAFVTVVDLDGLFAGLDLATIARAAPATAAA</sequence>
<dbReference type="GO" id="GO:0006935">
    <property type="term" value="P:chemotaxis"/>
    <property type="evidence" value="ECO:0007669"/>
    <property type="project" value="InterPro"/>
</dbReference>